<comment type="catalytic activity">
    <reaction evidence="1">
        <text>GDP-alpha-D-glucose + phosphate = alpha-D-glucose 1-phosphate + GDP + H(+)</text>
        <dbReference type="Rhea" id="RHEA:30387"/>
        <dbReference type="ChEBI" id="CHEBI:15378"/>
        <dbReference type="ChEBI" id="CHEBI:43474"/>
        <dbReference type="ChEBI" id="CHEBI:58189"/>
        <dbReference type="ChEBI" id="CHEBI:58601"/>
        <dbReference type="ChEBI" id="CHEBI:62230"/>
        <dbReference type="EC" id="2.7.7.78"/>
    </reaction>
</comment>
<reference evidence="7" key="1">
    <citation type="submission" date="2019-03" db="EMBL/GenBank/DDBJ databases">
        <title>Single cell metagenomics reveals metabolic interactions within the superorganism composed of flagellate Streblomastix strix and complex community of Bacteroidetes bacteria on its surface.</title>
        <authorList>
            <person name="Treitli S.C."/>
            <person name="Kolisko M."/>
            <person name="Husnik F."/>
            <person name="Keeling P."/>
            <person name="Hampl V."/>
        </authorList>
    </citation>
    <scope>NUCLEOTIDE SEQUENCE</scope>
    <source>
        <strain evidence="7">STM</strain>
    </source>
</reference>
<feature type="domain" description="DUF4922" evidence="5">
    <location>
        <begin position="8"/>
        <end position="153"/>
    </location>
</feature>
<sequence length="310" mass="34819">MTDQVQTLYEQQTTCWETARKNYEALRQVQVKTCMVNGYTYKVQFNPARILSSGAKVDKASIQQRACFLCAANRPAEQQGVPFGTSYTVLVNPFPIFPKHLTIPANNHSDQLIAGRLNDMLNLAQALSTYVLFYNGPKCGASAPDHIHFQAGNKGFLPIEKEMKTQPQELVTQNGSATVHNLVNDIRHTLIIESANREEILCLFNRIYNALPVPAGDQEPMMNLLCWWEANNWTLCVFPRAKHRPNCYFVEGADRLLISPASVDFGGVFILPMEADYQRITEKEIAQVLAEVCIPASDFQALKQLLKAQP</sequence>
<dbReference type="PANTHER" id="PTHR20884">
    <property type="entry name" value="GDP-D-GLUCOSE PHOSPHORYLASE 1"/>
    <property type="match status" value="1"/>
</dbReference>
<dbReference type="EMBL" id="SNRY01000367">
    <property type="protein sequence ID" value="KAA6341763.1"/>
    <property type="molecule type" value="Genomic_DNA"/>
</dbReference>
<dbReference type="GO" id="GO:0000166">
    <property type="term" value="F:nucleotide binding"/>
    <property type="evidence" value="ECO:0007669"/>
    <property type="project" value="UniProtKB-KW"/>
</dbReference>
<protein>
    <recommendedName>
        <fullName evidence="4">GDP-D-glucose phosphorylase 1</fullName>
        <ecNumber evidence="3">2.7.7.78</ecNumber>
    </recommendedName>
</protein>
<accession>A0A5J4S930</accession>
<dbReference type="InterPro" id="IPR043171">
    <property type="entry name" value="Ap4A_phos1/2-like"/>
</dbReference>
<dbReference type="Pfam" id="PF16269">
    <property type="entry name" value="DUF4922"/>
    <property type="match status" value="1"/>
</dbReference>
<evidence type="ECO:0000259" key="6">
    <source>
        <dbReference type="Pfam" id="PF26216"/>
    </source>
</evidence>
<evidence type="ECO:0000313" key="7">
    <source>
        <dbReference type="EMBL" id="KAA6341763.1"/>
    </source>
</evidence>
<dbReference type="GO" id="GO:0080048">
    <property type="term" value="F:GDP-D-glucose phosphorylase activity"/>
    <property type="evidence" value="ECO:0007669"/>
    <property type="project" value="InterPro"/>
</dbReference>
<comment type="function">
    <text evidence="2">Specific and highly efficient GDP-D-glucose phosphorylase regulating the levels of GDP-D-glucose in cells.</text>
</comment>
<evidence type="ECO:0000256" key="1">
    <source>
        <dbReference type="ARBA" id="ARBA00000063"/>
    </source>
</evidence>
<name>A0A5J4S930_9ZZZZ</name>
<dbReference type="Gene3D" id="3.30.428.70">
    <property type="match status" value="1"/>
</dbReference>
<dbReference type="GO" id="GO:0006006">
    <property type="term" value="P:glucose metabolic process"/>
    <property type="evidence" value="ECO:0007669"/>
    <property type="project" value="TreeGrafter"/>
</dbReference>
<dbReference type="SUPFAM" id="SSF54197">
    <property type="entry name" value="HIT-like"/>
    <property type="match status" value="1"/>
</dbReference>
<gene>
    <name evidence="7" type="ORF">EZS27_010453</name>
</gene>
<dbReference type="GO" id="GO:0005737">
    <property type="term" value="C:cytoplasm"/>
    <property type="evidence" value="ECO:0007669"/>
    <property type="project" value="UniProtKB-SubCell"/>
</dbReference>
<evidence type="ECO:0000259" key="5">
    <source>
        <dbReference type="Pfam" id="PF16269"/>
    </source>
</evidence>
<dbReference type="AlphaFoldDB" id="A0A5J4S930"/>
<organism evidence="7">
    <name type="scientific">termite gut metagenome</name>
    <dbReference type="NCBI Taxonomy" id="433724"/>
    <lineage>
        <taxon>unclassified sequences</taxon>
        <taxon>metagenomes</taxon>
        <taxon>organismal metagenomes</taxon>
    </lineage>
</organism>
<dbReference type="GO" id="GO:0005085">
    <property type="term" value="F:guanyl-nucleotide exchange factor activity"/>
    <property type="evidence" value="ECO:0007669"/>
    <property type="project" value="UniProtKB-KW"/>
</dbReference>
<evidence type="ECO:0000256" key="2">
    <source>
        <dbReference type="ARBA" id="ARBA00003049"/>
    </source>
</evidence>
<dbReference type="InterPro" id="IPR058865">
    <property type="entry name" value="GDPGP1_C"/>
</dbReference>
<comment type="caution">
    <text evidence="7">The sequence shown here is derived from an EMBL/GenBank/DDBJ whole genome shotgun (WGS) entry which is preliminary data.</text>
</comment>
<proteinExistence type="predicted"/>
<dbReference type="EC" id="2.7.7.78" evidence="3"/>
<evidence type="ECO:0000256" key="3">
    <source>
        <dbReference type="ARBA" id="ARBA00012507"/>
    </source>
</evidence>
<dbReference type="Pfam" id="PF26216">
    <property type="entry name" value="GDPGP1_C"/>
    <property type="match status" value="1"/>
</dbReference>
<dbReference type="InterPro" id="IPR036265">
    <property type="entry name" value="HIT-like_sf"/>
</dbReference>
<dbReference type="InterPro" id="IPR026506">
    <property type="entry name" value="GDPGP"/>
</dbReference>
<dbReference type="PANTHER" id="PTHR20884:SF8">
    <property type="entry name" value="GDP-D-GLUCOSE PHOSPHORYLASE 1"/>
    <property type="match status" value="1"/>
</dbReference>
<dbReference type="GO" id="GO:0016787">
    <property type="term" value="F:hydrolase activity"/>
    <property type="evidence" value="ECO:0007669"/>
    <property type="project" value="UniProtKB-KW"/>
</dbReference>
<dbReference type="InterPro" id="IPR046320">
    <property type="entry name" value="DUF4922"/>
</dbReference>
<feature type="domain" description="GDPGP1-like C-terminal" evidence="6">
    <location>
        <begin position="164"/>
        <end position="307"/>
    </location>
</feature>
<evidence type="ECO:0000256" key="4">
    <source>
        <dbReference type="ARBA" id="ARBA00018857"/>
    </source>
</evidence>